<gene>
    <name evidence="3" type="ORF">K491DRAFT_763015</name>
</gene>
<evidence type="ECO:0000313" key="4">
    <source>
        <dbReference type="Proteomes" id="UP000799324"/>
    </source>
</evidence>
<feature type="compositionally biased region" description="Basic and acidic residues" evidence="2">
    <location>
        <begin position="84"/>
        <end position="100"/>
    </location>
</feature>
<feature type="region of interest" description="Disordered" evidence="2">
    <location>
        <begin position="74"/>
        <end position="104"/>
    </location>
</feature>
<protein>
    <submittedName>
        <fullName evidence="3">Uncharacterized protein</fullName>
    </submittedName>
</protein>
<evidence type="ECO:0000313" key="3">
    <source>
        <dbReference type="EMBL" id="KAF2648548.1"/>
    </source>
</evidence>
<feature type="coiled-coil region" evidence="1">
    <location>
        <begin position="110"/>
        <end position="190"/>
    </location>
</feature>
<proteinExistence type="predicted"/>
<organism evidence="3 4">
    <name type="scientific">Lophiostoma macrostomum CBS 122681</name>
    <dbReference type="NCBI Taxonomy" id="1314788"/>
    <lineage>
        <taxon>Eukaryota</taxon>
        <taxon>Fungi</taxon>
        <taxon>Dikarya</taxon>
        <taxon>Ascomycota</taxon>
        <taxon>Pezizomycotina</taxon>
        <taxon>Dothideomycetes</taxon>
        <taxon>Pleosporomycetidae</taxon>
        <taxon>Pleosporales</taxon>
        <taxon>Lophiostomataceae</taxon>
        <taxon>Lophiostoma</taxon>
    </lineage>
</organism>
<keyword evidence="4" id="KW-1185">Reference proteome</keyword>
<dbReference type="EMBL" id="MU004533">
    <property type="protein sequence ID" value="KAF2648548.1"/>
    <property type="molecule type" value="Genomic_DNA"/>
</dbReference>
<evidence type="ECO:0000256" key="2">
    <source>
        <dbReference type="SAM" id="MobiDB-lite"/>
    </source>
</evidence>
<dbReference type="AlphaFoldDB" id="A0A6A6SQ88"/>
<accession>A0A6A6SQ88</accession>
<feature type="region of interest" description="Disordered" evidence="2">
    <location>
        <begin position="31"/>
        <end position="57"/>
    </location>
</feature>
<dbReference type="Proteomes" id="UP000799324">
    <property type="component" value="Unassembled WGS sequence"/>
</dbReference>
<evidence type="ECO:0000256" key="1">
    <source>
        <dbReference type="SAM" id="Coils"/>
    </source>
</evidence>
<reference evidence="3" key="1">
    <citation type="journal article" date="2020" name="Stud. Mycol.">
        <title>101 Dothideomycetes genomes: a test case for predicting lifestyles and emergence of pathogens.</title>
        <authorList>
            <person name="Haridas S."/>
            <person name="Albert R."/>
            <person name="Binder M."/>
            <person name="Bloem J."/>
            <person name="Labutti K."/>
            <person name="Salamov A."/>
            <person name="Andreopoulos B."/>
            <person name="Baker S."/>
            <person name="Barry K."/>
            <person name="Bills G."/>
            <person name="Bluhm B."/>
            <person name="Cannon C."/>
            <person name="Castanera R."/>
            <person name="Culley D."/>
            <person name="Daum C."/>
            <person name="Ezra D."/>
            <person name="Gonzalez J."/>
            <person name="Henrissat B."/>
            <person name="Kuo A."/>
            <person name="Liang C."/>
            <person name="Lipzen A."/>
            <person name="Lutzoni F."/>
            <person name="Magnuson J."/>
            <person name="Mondo S."/>
            <person name="Nolan M."/>
            <person name="Ohm R."/>
            <person name="Pangilinan J."/>
            <person name="Park H.-J."/>
            <person name="Ramirez L."/>
            <person name="Alfaro M."/>
            <person name="Sun H."/>
            <person name="Tritt A."/>
            <person name="Yoshinaga Y."/>
            <person name="Zwiers L.-H."/>
            <person name="Turgeon B."/>
            <person name="Goodwin S."/>
            <person name="Spatafora J."/>
            <person name="Crous P."/>
            <person name="Grigoriev I."/>
        </authorList>
    </citation>
    <scope>NUCLEOTIDE SEQUENCE</scope>
    <source>
        <strain evidence="3">CBS 122681</strain>
    </source>
</reference>
<keyword evidence="1" id="KW-0175">Coiled coil</keyword>
<sequence>MAICFTAPSPQPSSPSPTLHHNLTHIHIPSARGSASKCRKHENTMANTRPTKGDLSKNQPVRAKEFDLTRIVQYPETPRRRAPVKKDEEEPAAKRKEELTKAQNSTYDVLNEMTQTIETLKKEISTTREECKKAQEKSKDLKSERNLVQLQIDLDRLDHAEEKQELEDKIARLEKELLREKRENAANKEALQKFDRAKAKCGQLAALMGVSERADGSENGAFAVKKEPSA</sequence>
<name>A0A6A6SQ88_9PLEO</name>